<protein>
    <submittedName>
        <fullName evidence="10">SH3 domain-containing protein</fullName>
    </submittedName>
</protein>
<dbReference type="PROSITE" id="PS51659">
    <property type="entry name" value="GT23"/>
    <property type="match status" value="1"/>
</dbReference>
<evidence type="ECO:0000313" key="10">
    <source>
        <dbReference type="WBParaSite" id="EVEC_0000027401-mRNA-1"/>
    </source>
</evidence>
<gene>
    <name evidence="8" type="ORF">EVEC_LOCUS198</name>
</gene>
<dbReference type="PANTHER" id="PTHR13132">
    <property type="entry name" value="ALPHA- 1,6 -FUCOSYLTRANSFERASE"/>
    <property type="match status" value="1"/>
</dbReference>
<dbReference type="PROSITE" id="PS50002">
    <property type="entry name" value="SH3"/>
    <property type="match status" value="1"/>
</dbReference>
<evidence type="ECO:0000259" key="7">
    <source>
        <dbReference type="PROSITE" id="PS51659"/>
    </source>
</evidence>
<evidence type="ECO:0000256" key="5">
    <source>
        <dbReference type="PROSITE-ProRule" id="PRU00992"/>
    </source>
</evidence>
<dbReference type="CDD" id="cd11792">
    <property type="entry name" value="SH3_Fut8"/>
    <property type="match status" value="1"/>
</dbReference>
<dbReference type="Pfam" id="PF19745">
    <property type="entry name" value="FUT8_N_cat"/>
    <property type="match status" value="1"/>
</dbReference>
<dbReference type="Proteomes" id="UP000274131">
    <property type="component" value="Unassembled WGS sequence"/>
</dbReference>
<dbReference type="GO" id="GO:0006487">
    <property type="term" value="P:protein N-linked glycosylation"/>
    <property type="evidence" value="ECO:0007669"/>
    <property type="project" value="TreeGrafter"/>
</dbReference>
<name>A0A0N4USY3_ENTVE</name>
<dbReference type="WBParaSite" id="EVEC_0000027401-mRNA-1">
    <property type="protein sequence ID" value="EVEC_0000027401-mRNA-1"/>
    <property type="gene ID" value="EVEC_0000027401"/>
</dbReference>
<dbReference type="InterPro" id="IPR036028">
    <property type="entry name" value="SH3-like_dom_sf"/>
</dbReference>
<dbReference type="InterPro" id="IPR045573">
    <property type="entry name" value="Fut8_N_cat"/>
</dbReference>
<feature type="domain" description="GT23" evidence="7">
    <location>
        <begin position="1"/>
        <end position="154"/>
    </location>
</feature>
<reference evidence="8 9" key="2">
    <citation type="submission" date="2018-10" db="EMBL/GenBank/DDBJ databases">
        <authorList>
            <consortium name="Pathogen Informatics"/>
        </authorList>
    </citation>
    <scope>NUCLEOTIDE SEQUENCE [LARGE SCALE GENOMIC DNA]</scope>
</reference>
<dbReference type="PANTHER" id="PTHR13132:SF29">
    <property type="entry name" value="ALPHA-(1,6)-FUCOSYLTRANSFERASE"/>
    <property type="match status" value="1"/>
</dbReference>
<proteinExistence type="inferred from homology"/>
<evidence type="ECO:0000256" key="2">
    <source>
        <dbReference type="ARBA" id="ARBA00022676"/>
    </source>
</evidence>
<keyword evidence="9" id="KW-1185">Reference proteome</keyword>
<dbReference type="Gene3D" id="3.40.50.11350">
    <property type="match status" value="1"/>
</dbReference>
<dbReference type="InterPro" id="IPR027350">
    <property type="entry name" value="GT23_dom"/>
</dbReference>
<dbReference type="SMART" id="SM00326">
    <property type="entry name" value="SH3"/>
    <property type="match status" value="1"/>
</dbReference>
<feature type="domain" description="SH3" evidence="6">
    <location>
        <begin position="158"/>
        <end position="219"/>
    </location>
</feature>
<evidence type="ECO:0000313" key="9">
    <source>
        <dbReference type="Proteomes" id="UP000274131"/>
    </source>
</evidence>
<comment type="similarity">
    <text evidence="5">Belongs to the glycosyltransferase 23 family.</text>
</comment>
<dbReference type="Gene3D" id="2.30.30.40">
    <property type="entry name" value="SH3 Domains"/>
    <property type="match status" value="1"/>
</dbReference>
<dbReference type="GO" id="GO:0046921">
    <property type="term" value="F:alpha-(1-&gt;6)-fucosyltransferase activity"/>
    <property type="evidence" value="ECO:0007669"/>
    <property type="project" value="TreeGrafter"/>
</dbReference>
<organism evidence="10">
    <name type="scientific">Enterobius vermicularis</name>
    <name type="common">Human pinworm</name>
    <dbReference type="NCBI Taxonomy" id="51028"/>
    <lineage>
        <taxon>Eukaryota</taxon>
        <taxon>Metazoa</taxon>
        <taxon>Ecdysozoa</taxon>
        <taxon>Nematoda</taxon>
        <taxon>Chromadorea</taxon>
        <taxon>Rhabditida</taxon>
        <taxon>Spirurina</taxon>
        <taxon>Oxyuridomorpha</taxon>
        <taxon>Oxyuroidea</taxon>
        <taxon>Oxyuridae</taxon>
        <taxon>Enterobius</taxon>
    </lineage>
</organism>
<dbReference type="STRING" id="51028.A0A0N4USY3"/>
<dbReference type="InterPro" id="IPR001452">
    <property type="entry name" value="SH3_domain"/>
</dbReference>
<reference evidence="10" key="1">
    <citation type="submission" date="2017-02" db="UniProtKB">
        <authorList>
            <consortium name="WormBaseParasite"/>
        </authorList>
    </citation>
    <scope>IDENTIFICATION</scope>
</reference>
<evidence type="ECO:0000256" key="1">
    <source>
        <dbReference type="ARBA" id="ARBA00022443"/>
    </source>
</evidence>
<keyword evidence="2 5" id="KW-0328">Glycosyltransferase</keyword>
<dbReference type="AlphaFoldDB" id="A0A0N4USY3"/>
<dbReference type="InterPro" id="IPR035653">
    <property type="entry name" value="Fut8_SH3"/>
</dbReference>
<sequence length="221" mass="25667">MELKVAEAERAVPFNSGFLVGVQVRRTDKLIWEAKYHALKEYMTWTENWFKVEEHRFHASLERKMFLATDEAAVIDEAFEKYKNYQIFTNRSRALGAKKETRFAEPSLTGIIIDIYMLSRCSHLVCTLSSGVCRLAYELMQARFLRTGNEVYSVDGDPYEREQIVVYEHKAESEEEIDIVVGDHIKCTLNQGNGYSYGLNNRTGKTGRYPSYKVRNVWATY</sequence>
<feature type="region of interest" description="Important for donor substrate binding" evidence="5">
    <location>
        <begin position="25"/>
        <end position="26"/>
    </location>
</feature>
<evidence type="ECO:0000313" key="8">
    <source>
        <dbReference type="EMBL" id="VDD85055.1"/>
    </source>
</evidence>
<evidence type="ECO:0000259" key="6">
    <source>
        <dbReference type="PROSITE" id="PS50002"/>
    </source>
</evidence>
<dbReference type="OrthoDB" id="2014825at2759"/>
<keyword evidence="1 4" id="KW-0728">SH3 domain</keyword>
<accession>A0A0N4USY3</accession>
<evidence type="ECO:0000256" key="4">
    <source>
        <dbReference type="PROSITE-ProRule" id="PRU00192"/>
    </source>
</evidence>
<dbReference type="EMBL" id="UXUI01000126">
    <property type="protein sequence ID" value="VDD85055.1"/>
    <property type="molecule type" value="Genomic_DNA"/>
</dbReference>
<keyword evidence="3 5" id="KW-0808">Transferase</keyword>
<dbReference type="SUPFAM" id="SSF50044">
    <property type="entry name" value="SH3-domain"/>
    <property type="match status" value="1"/>
</dbReference>
<evidence type="ECO:0000256" key="3">
    <source>
        <dbReference type="ARBA" id="ARBA00022679"/>
    </source>
</evidence>